<reference evidence="9 10" key="1">
    <citation type="submission" date="2018-01" db="EMBL/GenBank/DDBJ databases">
        <title>Genome sequence of Iodobacter sp. strain PCH194 isolated from Indian Trans-Himalaya.</title>
        <authorList>
            <person name="Kumar V."/>
            <person name="Thakur V."/>
            <person name="Kumar S."/>
            <person name="Singh D."/>
        </authorList>
    </citation>
    <scope>NUCLEOTIDE SEQUENCE [LARGE SCALE GENOMIC DNA]</scope>
    <source>
        <strain evidence="9 10">PCH194</strain>
    </source>
</reference>
<dbReference type="InterPro" id="IPR024077">
    <property type="entry name" value="Neurolysin/TOP_dom2"/>
</dbReference>
<dbReference type="CDD" id="cd06456">
    <property type="entry name" value="M3A_DCP"/>
    <property type="match status" value="1"/>
</dbReference>
<dbReference type="GO" id="GO:0006508">
    <property type="term" value="P:proteolysis"/>
    <property type="evidence" value="ECO:0007669"/>
    <property type="project" value="UniProtKB-KW"/>
</dbReference>
<dbReference type="InterPro" id="IPR024079">
    <property type="entry name" value="MetalloPept_cat_dom_sf"/>
</dbReference>
<organism evidence="9 10">
    <name type="scientific">Iodobacter fluviatilis</name>
    <dbReference type="NCBI Taxonomy" id="537"/>
    <lineage>
        <taxon>Bacteria</taxon>
        <taxon>Pseudomonadati</taxon>
        <taxon>Pseudomonadota</taxon>
        <taxon>Betaproteobacteria</taxon>
        <taxon>Neisseriales</taxon>
        <taxon>Chitinibacteraceae</taxon>
        <taxon>Iodobacter</taxon>
    </lineage>
</organism>
<dbReference type="EMBL" id="CP025781">
    <property type="protein sequence ID" value="QBC44103.1"/>
    <property type="molecule type" value="Genomic_DNA"/>
</dbReference>
<evidence type="ECO:0000259" key="8">
    <source>
        <dbReference type="Pfam" id="PF01432"/>
    </source>
</evidence>
<dbReference type="GO" id="GO:0004222">
    <property type="term" value="F:metalloendopeptidase activity"/>
    <property type="evidence" value="ECO:0007669"/>
    <property type="project" value="InterPro"/>
</dbReference>
<evidence type="ECO:0000256" key="7">
    <source>
        <dbReference type="RuleBase" id="RU003435"/>
    </source>
</evidence>
<evidence type="ECO:0000313" key="9">
    <source>
        <dbReference type="EMBL" id="QBC44103.1"/>
    </source>
</evidence>
<evidence type="ECO:0000256" key="5">
    <source>
        <dbReference type="ARBA" id="ARBA00022833"/>
    </source>
</evidence>
<proteinExistence type="inferred from homology"/>
<dbReference type="InterPro" id="IPR001567">
    <property type="entry name" value="Pept_M3A_M3B_dom"/>
</dbReference>
<dbReference type="Gene3D" id="3.40.390.10">
    <property type="entry name" value="Collagenase (Catalytic Domain)"/>
    <property type="match status" value="1"/>
</dbReference>
<gene>
    <name evidence="9" type="ORF">C1H71_11570</name>
</gene>
<sequence>MSISSNPLLQNWQTPYGLPPFDQILPEHFTPAFASAMAQHHAELNAIAAQTSLPNFANSVASFDAAGALLRRVSNVFYNLTSSETSDELQAIELVLAPELAAHDNAVYQNTALFVRLDALYQQRHELDLSTEQMRLLERIHLNFIRNGAQLEGEARQRFASIVAELANLCTQFAQNVQNDEAEYRLALSDENDFAGLPVSIINSAKQAAADRGIDGHVITLSRSSVVPFLTYSSRRDLRELAHTAWKARGEHTGKTDNRPIAPRILALRQEQAQLLGYTHFADYALSDRMAGTPQAALELLQKVWAPALARVKDEQADLQTLAAQLGEPLDIQPWDWFYLAEMQRSARFDLDDAEIKPYFALENMLAAAFDCAGRLFGLSFTERFDLPLYHPDARLWEVSRNEEVIGLFIGDNFSRTSKQGGAWMNEFRPQSRSNGERILPIVINNNNFSKAPAGQATLLSFDDVRTLFHEFGHGLHGLLSNVEFEALAGPNVARDYVELPSQLFENWAEQDEVLKKHALHIDTGAAIPDALLAKIQNARFFNKGFETVRYLGSALLDLQIHMDLSHGLHDISRFESEALSALGLPKAVGINHRLPHFGHIFASDGYAAGYYVYMWAEVLEADAFDAFIETGDAFDTATAERLYRNIYSVGNSIDPASGFLAFRGRSAKVQPLLRKRGFSD</sequence>
<evidence type="ECO:0000256" key="1">
    <source>
        <dbReference type="ARBA" id="ARBA00006040"/>
    </source>
</evidence>
<dbReference type="Proteomes" id="UP000515917">
    <property type="component" value="Chromosome"/>
</dbReference>
<evidence type="ECO:0000256" key="3">
    <source>
        <dbReference type="ARBA" id="ARBA00022723"/>
    </source>
</evidence>
<evidence type="ECO:0000256" key="2">
    <source>
        <dbReference type="ARBA" id="ARBA00022670"/>
    </source>
</evidence>
<evidence type="ECO:0000313" key="10">
    <source>
        <dbReference type="Proteomes" id="UP000515917"/>
    </source>
</evidence>
<dbReference type="FunFam" id="3.40.390.10:FF:000009">
    <property type="entry name" value="Oligopeptidase A"/>
    <property type="match status" value="1"/>
</dbReference>
<keyword evidence="5 7" id="KW-0862">Zinc</keyword>
<keyword evidence="6 7" id="KW-0482">Metalloprotease</keyword>
<dbReference type="AlphaFoldDB" id="A0A7G3GAK4"/>
<name>A0A7G3GAK4_9NEIS</name>
<comment type="similarity">
    <text evidence="1 7">Belongs to the peptidase M3 family.</text>
</comment>
<dbReference type="SUPFAM" id="SSF55486">
    <property type="entry name" value="Metalloproteases ('zincins'), catalytic domain"/>
    <property type="match status" value="1"/>
</dbReference>
<keyword evidence="4 7" id="KW-0378">Hydrolase</keyword>
<evidence type="ECO:0000256" key="6">
    <source>
        <dbReference type="ARBA" id="ARBA00023049"/>
    </source>
</evidence>
<dbReference type="Pfam" id="PF01432">
    <property type="entry name" value="Peptidase_M3"/>
    <property type="match status" value="1"/>
</dbReference>
<feature type="domain" description="Peptidase M3A/M3B catalytic" evidence="8">
    <location>
        <begin position="229"/>
        <end position="678"/>
    </location>
</feature>
<dbReference type="KEGG" id="ifl:C1H71_11570"/>
<dbReference type="RefSeq" id="WP_130106656.1">
    <property type="nucleotide sequence ID" value="NZ_CP025781.1"/>
</dbReference>
<keyword evidence="3 7" id="KW-0479">Metal-binding</keyword>
<dbReference type="GO" id="GO:0046872">
    <property type="term" value="F:metal ion binding"/>
    <property type="evidence" value="ECO:0007669"/>
    <property type="project" value="UniProtKB-UniRule"/>
</dbReference>
<dbReference type="Gene3D" id="1.10.1370.10">
    <property type="entry name" value="Neurolysin, domain 3"/>
    <property type="match status" value="1"/>
</dbReference>
<dbReference type="PANTHER" id="PTHR43660">
    <property type="entry name" value="DIPEPTIDYL CARBOXYPEPTIDASE"/>
    <property type="match status" value="1"/>
</dbReference>
<evidence type="ECO:0000256" key="4">
    <source>
        <dbReference type="ARBA" id="ARBA00022801"/>
    </source>
</evidence>
<dbReference type="InterPro" id="IPR045090">
    <property type="entry name" value="Pept_M3A_M3B"/>
</dbReference>
<keyword evidence="10" id="KW-1185">Reference proteome</keyword>
<dbReference type="PANTHER" id="PTHR43660:SF1">
    <property type="entry name" value="DIPEPTIDYL CARBOXYPEPTIDASE"/>
    <property type="match status" value="1"/>
</dbReference>
<keyword evidence="2 7" id="KW-0645">Protease</keyword>
<dbReference type="GO" id="GO:0004180">
    <property type="term" value="F:carboxypeptidase activity"/>
    <property type="evidence" value="ECO:0007669"/>
    <property type="project" value="TreeGrafter"/>
</dbReference>
<accession>A0A7G3GAK4</accession>
<dbReference type="GO" id="GO:0005829">
    <property type="term" value="C:cytosol"/>
    <property type="evidence" value="ECO:0007669"/>
    <property type="project" value="UniProtKB-ARBA"/>
</dbReference>
<protein>
    <submittedName>
        <fullName evidence="9">Peptidase M3</fullName>
    </submittedName>
</protein>
<comment type="cofactor">
    <cofactor evidence="7">
        <name>Zn(2+)</name>
        <dbReference type="ChEBI" id="CHEBI:29105"/>
    </cofactor>
    <text evidence="7">Binds 1 zinc ion.</text>
</comment>
<dbReference type="InterPro" id="IPR034005">
    <property type="entry name" value="M3A_DCP"/>
</dbReference>